<name>A0A5N5PRR0_PANHP</name>
<dbReference type="GO" id="GO:0008270">
    <property type="term" value="F:zinc ion binding"/>
    <property type="evidence" value="ECO:0007669"/>
    <property type="project" value="UniProtKB-KW"/>
</dbReference>
<feature type="compositionally biased region" description="Polar residues" evidence="2">
    <location>
        <begin position="431"/>
        <end position="456"/>
    </location>
</feature>
<dbReference type="PROSITE" id="PS00028">
    <property type="entry name" value="ZINC_FINGER_C2H2_1"/>
    <property type="match status" value="1"/>
</dbReference>
<feature type="region of interest" description="Disordered" evidence="2">
    <location>
        <begin position="522"/>
        <end position="541"/>
    </location>
</feature>
<feature type="compositionally biased region" description="Basic and acidic residues" evidence="2">
    <location>
        <begin position="836"/>
        <end position="846"/>
    </location>
</feature>
<feature type="domain" description="C2H2-type" evidence="3">
    <location>
        <begin position="1007"/>
        <end position="1034"/>
    </location>
</feature>
<feature type="region of interest" description="Disordered" evidence="2">
    <location>
        <begin position="1"/>
        <end position="70"/>
    </location>
</feature>
<dbReference type="SMART" id="SM00355">
    <property type="entry name" value="ZnF_C2H2"/>
    <property type="match status" value="4"/>
</dbReference>
<gene>
    <name evidence="4" type="ORF">PHYPO_G00177050</name>
</gene>
<keyword evidence="1" id="KW-0863">Zinc-finger</keyword>
<dbReference type="InterPro" id="IPR013087">
    <property type="entry name" value="Znf_C2H2_type"/>
</dbReference>
<feature type="compositionally biased region" description="Acidic residues" evidence="2">
    <location>
        <begin position="464"/>
        <end position="475"/>
    </location>
</feature>
<dbReference type="Gene3D" id="3.30.160.60">
    <property type="entry name" value="Classic Zinc Finger"/>
    <property type="match status" value="1"/>
</dbReference>
<feature type="compositionally biased region" description="Basic and acidic residues" evidence="2">
    <location>
        <begin position="570"/>
        <end position="588"/>
    </location>
</feature>
<feature type="compositionally biased region" description="Basic and acidic residues" evidence="2">
    <location>
        <begin position="407"/>
        <end position="429"/>
    </location>
</feature>
<feature type="compositionally biased region" description="Polar residues" evidence="2">
    <location>
        <begin position="858"/>
        <end position="868"/>
    </location>
</feature>
<dbReference type="PROSITE" id="PS50157">
    <property type="entry name" value="ZINC_FINGER_C2H2_2"/>
    <property type="match status" value="1"/>
</dbReference>
<evidence type="ECO:0000259" key="3">
    <source>
        <dbReference type="PROSITE" id="PS50157"/>
    </source>
</evidence>
<organism evidence="4 5">
    <name type="scientific">Pangasianodon hypophthalmus</name>
    <name type="common">Striped catfish</name>
    <name type="synonym">Helicophagus hypophthalmus</name>
    <dbReference type="NCBI Taxonomy" id="310915"/>
    <lineage>
        <taxon>Eukaryota</taxon>
        <taxon>Metazoa</taxon>
        <taxon>Chordata</taxon>
        <taxon>Craniata</taxon>
        <taxon>Vertebrata</taxon>
        <taxon>Euteleostomi</taxon>
        <taxon>Actinopterygii</taxon>
        <taxon>Neopterygii</taxon>
        <taxon>Teleostei</taxon>
        <taxon>Ostariophysi</taxon>
        <taxon>Siluriformes</taxon>
        <taxon>Pangasiidae</taxon>
        <taxon>Pangasianodon</taxon>
    </lineage>
</organism>
<keyword evidence="1" id="KW-0479">Metal-binding</keyword>
<evidence type="ECO:0000313" key="4">
    <source>
        <dbReference type="EMBL" id="KAB5581557.1"/>
    </source>
</evidence>
<dbReference type="Proteomes" id="UP000327468">
    <property type="component" value="Chromosome 3"/>
</dbReference>
<feature type="compositionally biased region" description="Low complexity" evidence="2">
    <location>
        <begin position="597"/>
        <end position="616"/>
    </location>
</feature>
<proteinExistence type="predicted"/>
<protein>
    <recommendedName>
        <fullName evidence="3">C2H2-type domain-containing protein</fullName>
    </recommendedName>
</protein>
<accession>A0A5N5PRR0</accession>
<feature type="compositionally biased region" description="Polar residues" evidence="2">
    <location>
        <begin position="1"/>
        <end position="12"/>
    </location>
</feature>
<feature type="compositionally biased region" description="Basic and acidic residues" evidence="2">
    <location>
        <begin position="13"/>
        <end position="25"/>
    </location>
</feature>
<evidence type="ECO:0000256" key="1">
    <source>
        <dbReference type="PROSITE-ProRule" id="PRU00042"/>
    </source>
</evidence>
<feature type="region of interest" description="Disordered" evidence="2">
    <location>
        <begin position="568"/>
        <end position="616"/>
    </location>
</feature>
<dbReference type="AlphaFoldDB" id="A0A5N5PRR0"/>
<keyword evidence="1" id="KW-0862">Zinc</keyword>
<feature type="region of interest" description="Disordered" evidence="2">
    <location>
        <begin position="397"/>
        <end position="496"/>
    </location>
</feature>
<feature type="compositionally biased region" description="Polar residues" evidence="2">
    <location>
        <begin position="481"/>
        <end position="490"/>
    </location>
</feature>
<comment type="caution">
    <text evidence="4">The sequence shown here is derived from an EMBL/GenBank/DDBJ whole genome shotgun (WGS) entry which is preliminary data.</text>
</comment>
<dbReference type="EMBL" id="VFJC01000004">
    <property type="protein sequence ID" value="KAB5581557.1"/>
    <property type="molecule type" value="Genomic_DNA"/>
</dbReference>
<evidence type="ECO:0000256" key="2">
    <source>
        <dbReference type="SAM" id="MobiDB-lite"/>
    </source>
</evidence>
<keyword evidence="5" id="KW-1185">Reference proteome</keyword>
<feature type="region of interest" description="Disordered" evidence="2">
    <location>
        <begin position="820"/>
        <end position="871"/>
    </location>
</feature>
<evidence type="ECO:0000313" key="5">
    <source>
        <dbReference type="Proteomes" id="UP000327468"/>
    </source>
</evidence>
<reference evidence="4 5" key="1">
    <citation type="submission" date="2019-06" db="EMBL/GenBank/DDBJ databases">
        <title>A chromosome-scale genome assembly of the striped catfish, Pangasianodon hypophthalmus.</title>
        <authorList>
            <person name="Wen M."/>
            <person name="Zahm M."/>
            <person name="Roques C."/>
            <person name="Cabau C."/>
            <person name="Klopp C."/>
            <person name="Donnadieu C."/>
            <person name="Jouanno E."/>
            <person name="Avarre J.-C."/>
            <person name="Campet M."/>
            <person name="Ha T.T.T."/>
            <person name="Dugue R."/>
            <person name="Lampietro C."/>
            <person name="Louis A."/>
            <person name="Herpin A."/>
            <person name="Echchiki A."/>
            <person name="Berthelot C."/>
            <person name="Parey E."/>
            <person name="Roest-Crollius H."/>
            <person name="Braasch I."/>
            <person name="Postlethwait J."/>
            <person name="Bobe J."/>
            <person name="Montfort J."/>
            <person name="Bouchez O."/>
            <person name="Begum T."/>
            <person name="Schartl M."/>
            <person name="Guiguen Y."/>
        </authorList>
    </citation>
    <scope>NUCLEOTIDE SEQUENCE [LARGE SCALE GENOMIC DNA]</scope>
    <source>
        <strain evidence="4 5">Indonesia</strain>
        <tissue evidence="4">Blood</tissue>
    </source>
</reference>
<feature type="compositionally biased region" description="Polar residues" evidence="2">
    <location>
        <begin position="36"/>
        <end position="48"/>
    </location>
</feature>
<sequence>MNMEVEQTNPSSHNEDQASDNDRGNWRRRLRLRKSSALSHTVNSTTEEQTVDEELTKESSQNEQKDHQIVDNASSKLTFTCSDCKDGTRFSPDGLLKHFKSFHGGKGHPPPFPCDMCSFVGSDFTTMQQHYLKHKHSRLTSEMCSDKGLETPSQLTKHCQTHNNQYQCEKCKFSTKELTHFLHNSCPHNTVPAIDSSEMSGVKPMNGELNRNLLADAAGEPQKDELLKHMTTACHRGWSRKNWWKNRDVAPKKPKQTASDIKFLTPNSEIQWTSAKFLPFSAAGLLDENGELLHPTRTLEETKQFLERTVNCGRKWPATLKGEPDLSSLSCPGPFLSEPKMKRSVTSLPVLNSGNELSGLMEKNNISVPPDCTTKVVGFKMVDGKKHLVLKVIPSAKPEVSSDTGEEPARLNQEERNDIQLDPHIERPSDQMCSESGNITTADSTINGYDSTSTSHQPKKQGLGEEEEEEEDQDTIGDASQVDNTENDCSNDLCAFSDSPDAPAQLTLSGIEEVFNVVSQTKNEKPASPEEMFNSNDTNDLNGENTDVPGEEHSVREADIQTLQTNMQEISDKPKHTDNQERAARDYQEINSEPSTSQDDMSVEDMSSSISSDFGSMEEGINSQLITLMSEKDRSPDTYMKNVDKKSVEEATIIQLPLDYWNEQKMEKVLNSPTNQNGVAMIESNIIDPNVASPHKNTTDSLFISPSEHGSLFFQYSGDENTNNIDPRYAHVPPDQNCTMETVEEPYLPLLSLEDSCRNPDLYQTLEELPVTTVSHLLDDSEVTYRGITSQSEPGSMATQQVGMHSPKAIPVAAVTNDKATSQLPLMTEPTIGSRRQREPTTKDSQGRISKPKRRLVRNSQESKSSASIPYWEPPAPEIERTLRLFPVRSSQPVKVPRLNQPVVVLNHPDTDIPEVANIMRSVHRHKGAVQRVVLSQGTLKALSELNCDTFRNICADNLQSSLYRRVRPQGTVKERFILNLKLKRLGGNKFKVANLSSNATQLQSGFRCWFCGRHFKNQEVWVGHGQRHIMEATRDWNKLFNSEGQGNGAEQQSFY</sequence>